<accession>A0A0J6VNR1</accession>
<evidence type="ECO:0000313" key="5">
    <source>
        <dbReference type="EMBL" id="KMO71142.1"/>
    </source>
</evidence>
<evidence type="ECO:0000259" key="4">
    <source>
        <dbReference type="Pfam" id="PF13579"/>
    </source>
</evidence>
<dbReference type="SUPFAM" id="SSF53756">
    <property type="entry name" value="UDP-Glycosyltransferase/glycogen phosphorylase"/>
    <property type="match status" value="1"/>
</dbReference>
<keyword evidence="2 5" id="KW-0808">Transferase</keyword>
<proteinExistence type="predicted"/>
<dbReference type="Gene3D" id="3.40.50.2000">
    <property type="entry name" value="Glycogen Phosphorylase B"/>
    <property type="match status" value="2"/>
</dbReference>
<gene>
    <name evidence="5" type="primary">pimA_2</name>
    <name evidence="5" type="ORF">MCHLDSM_04671</name>
</gene>
<protein>
    <submittedName>
        <fullName evidence="5">GDP-mannose-dependent alpha-(1-2)-phosphatidylinositol mannosyltransferase</fullName>
        <ecNumber evidence="5">2.4.1.57</ecNumber>
    </submittedName>
</protein>
<feature type="domain" description="Glycosyl transferase family 1" evidence="3">
    <location>
        <begin position="193"/>
        <end position="340"/>
    </location>
</feature>
<keyword evidence="1 5" id="KW-0328">Glycosyltransferase</keyword>
<feature type="domain" description="Glycosyltransferase subfamily 4-like N-terminal" evidence="4">
    <location>
        <begin position="19"/>
        <end position="167"/>
    </location>
</feature>
<evidence type="ECO:0000313" key="6">
    <source>
        <dbReference type="Proteomes" id="UP000036513"/>
    </source>
</evidence>
<dbReference type="AlphaFoldDB" id="A0A0J6VNR1"/>
<dbReference type="GO" id="GO:0016757">
    <property type="term" value="F:glycosyltransferase activity"/>
    <property type="evidence" value="ECO:0007669"/>
    <property type="project" value="UniProtKB-KW"/>
</dbReference>
<evidence type="ECO:0000256" key="1">
    <source>
        <dbReference type="ARBA" id="ARBA00022676"/>
    </source>
</evidence>
<name>A0A0J6VNR1_9MYCO</name>
<comment type="caution">
    <text evidence="5">The sequence shown here is derived from an EMBL/GenBank/DDBJ whole genome shotgun (WGS) entry which is preliminary data.</text>
</comment>
<keyword evidence="6" id="KW-1185">Reference proteome</keyword>
<dbReference type="STRING" id="37916.MCHLDSM_04671"/>
<organism evidence="5 6">
    <name type="scientific">Mycolicibacterium chlorophenolicum</name>
    <dbReference type="NCBI Taxonomy" id="37916"/>
    <lineage>
        <taxon>Bacteria</taxon>
        <taxon>Bacillati</taxon>
        <taxon>Actinomycetota</taxon>
        <taxon>Actinomycetes</taxon>
        <taxon>Mycobacteriales</taxon>
        <taxon>Mycobacteriaceae</taxon>
        <taxon>Mycolicibacterium</taxon>
    </lineage>
</organism>
<dbReference type="InterPro" id="IPR028098">
    <property type="entry name" value="Glyco_trans_4-like_N"/>
</dbReference>
<dbReference type="EC" id="2.4.1.57" evidence="5"/>
<dbReference type="GO" id="GO:0009103">
    <property type="term" value="P:lipopolysaccharide biosynthetic process"/>
    <property type="evidence" value="ECO:0007669"/>
    <property type="project" value="TreeGrafter"/>
</dbReference>
<reference evidence="5 6" key="1">
    <citation type="journal article" date="2015" name="Genome Biol. Evol.">
        <title>Characterization of Three Mycobacterium spp. with Potential Use in Bioremediation by Genome Sequencing and Comparative Genomics.</title>
        <authorList>
            <person name="Das S."/>
            <person name="Pettersson B.M."/>
            <person name="Behra P.R."/>
            <person name="Ramesh M."/>
            <person name="Dasgupta S."/>
            <person name="Bhattacharya A."/>
            <person name="Kirsebom L.A."/>
        </authorList>
    </citation>
    <scope>NUCLEOTIDE SEQUENCE [LARGE SCALE GENOMIC DNA]</scope>
    <source>
        <strain evidence="5 6">DSM 43826</strain>
    </source>
</reference>
<dbReference type="PANTHER" id="PTHR46401">
    <property type="entry name" value="GLYCOSYLTRANSFERASE WBBK-RELATED"/>
    <property type="match status" value="1"/>
</dbReference>
<dbReference type="PANTHER" id="PTHR46401:SF2">
    <property type="entry name" value="GLYCOSYLTRANSFERASE WBBK-RELATED"/>
    <property type="match status" value="1"/>
</dbReference>
<dbReference type="EMBL" id="JYNL01000060">
    <property type="protein sequence ID" value="KMO71142.1"/>
    <property type="molecule type" value="Genomic_DNA"/>
</dbReference>
<dbReference type="Proteomes" id="UP000036513">
    <property type="component" value="Unassembled WGS sequence"/>
</dbReference>
<sequence>MALPSVAIIGTRGYPSYYGGFETAVRKLAPYLVNAGWDVTVYGRKGAIAGGDGEADTRVHSQLTMGLETKSLSTLSYGLTSTFHAAKHKPDVALVMNVANGYFLPLLNARGVPSLMNVDGIEWERAKWSPLAQRVFRRGAILSARWASGLVFDSLAIGDYWRHTFGAEGTFIPYGGDIPKSLDVPHGLTHGGYVLMVARFVPENSVPEFFSAVPEIASRYPVVIVGSTGYGGELDEKAKVLAETYQHVTWLGQVSNDELLLALWQHAGAYFHGHSVGGTNPALVQAIAAGAPVLARDTIFNREVLGPDGNFVDPEPQKIAAAVLQFMDSPAMREQAGEAGLHRAQKHYAWDTVCNDYEQCLKSLVLRDCDA</sequence>
<dbReference type="Pfam" id="PF13579">
    <property type="entry name" value="Glyco_trans_4_4"/>
    <property type="match status" value="1"/>
</dbReference>
<dbReference type="Pfam" id="PF00534">
    <property type="entry name" value="Glycos_transf_1"/>
    <property type="match status" value="1"/>
</dbReference>
<evidence type="ECO:0000259" key="3">
    <source>
        <dbReference type="Pfam" id="PF00534"/>
    </source>
</evidence>
<dbReference type="SMR" id="A0A0J6VNR1"/>
<evidence type="ECO:0000256" key="2">
    <source>
        <dbReference type="ARBA" id="ARBA00022679"/>
    </source>
</evidence>
<dbReference type="InterPro" id="IPR001296">
    <property type="entry name" value="Glyco_trans_1"/>
</dbReference>
<dbReference type="PATRIC" id="fig|37916.4.peg.4672"/>
<dbReference type="RefSeq" id="WP_322788667.1">
    <property type="nucleotide sequence ID" value="NZ_JYNL01000060.1"/>
</dbReference>